<dbReference type="EMBL" id="JARAOX010000196">
    <property type="protein sequence ID" value="MDD9784596.1"/>
    <property type="molecule type" value="Genomic_DNA"/>
</dbReference>
<protein>
    <recommendedName>
        <fullName evidence="3">Homing endonuclease LAGLIDADG domain-containing protein</fullName>
    </recommendedName>
</protein>
<evidence type="ECO:0000313" key="1">
    <source>
        <dbReference type="EMBL" id="MDD9784596.1"/>
    </source>
</evidence>
<reference evidence="1 2" key="1">
    <citation type="submission" date="2023-02" db="EMBL/GenBank/DDBJ databases">
        <authorList>
            <person name="Olszewska D."/>
        </authorList>
    </citation>
    <scope>NUCLEOTIDE SEQUENCE [LARGE SCALE GENOMIC DNA]</scope>
    <source>
        <strain evidence="1 2">FDU301</strain>
    </source>
</reference>
<proteinExistence type="predicted"/>
<name>A0ABD4WXB8_PRIMG</name>
<sequence length="118" mass="14224">MLESDSQKWDGAKYVITINSNKIHLPDSEFFKWCQSLYGINKGIYNTIDLWFYESNKRDILSRRRCIVEFLTFIASCKMNRNQHHSLRFGHGGLVKKLEEFFDKQEYEENLRKRNHND</sequence>
<comment type="caution">
    <text evidence="1">The sequence shown here is derived from an EMBL/GenBank/DDBJ whole genome shotgun (WGS) entry which is preliminary data.</text>
</comment>
<dbReference type="Proteomes" id="UP001213771">
    <property type="component" value="Unassembled WGS sequence"/>
</dbReference>
<dbReference type="RefSeq" id="WP_235567420.1">
    <property type="nucleotide sequence ID" value="NZ_JARAOX010000196.1"/>
</dbReference>
<organism evidence="1 2">
    <name type="scientific">Priestia megaterium</name>
    <name type="common">Bacillus megaterium</name>
    <dbReference type="NCBI Taxonomy" id="1404"/>
    <lineage>
        <taxon>Bacteria</taxon>
        <taxon>Bacillati</taxon>
        <taxon>Bacillota</taxon>
        <taxon>Bacilli</taxon>
        <taxon>Bacillales</taxon>
        <taxon>Bacillaceae</taxon>
        <taxon>Priestia</taxon>
    </lineage>
</organism>
<gene>
    <name evidence="1" type="ORF">PVE99_19715</name>
</gene>
<evidence type="ECO:0008006" key="3">
    <source>
        <dbReference type="Google" id="ProtNLM"/>
    </source>
</evidence>
<accession>A0ABD4WXB8</accession>
<evidence type="ECO:0000313" key="2">
    <source>
        <dbReference type="Proteomes" id="UP001213771"/>
    </source>
</evidence>
<dbReference type="AlphaFoldDB" id="A0ABD4WXB8"/>